<feature type="compositionally biased region" description="Polar residues" evidence="1">
    <location>
        <begin position="433"/>
        <end position="449"/>
    </location>
</feature>
<dbReference type="OMA" id="HRECEME"/>
<dbReference type="EMBL" id="CAGI01000155">
    <property type="protein sequence ID" value="CCF50488.1"/>
    <property type="molecule type" value="Genomic_DNA"/>
</dbReference>
<feature type="compositionally biased region" description="Low complexity" evidence="1">
    <location>
        <begin position="89"/>
        <end position="101"/>
    </location>
</feature>
<feature type="region of interest" description="Disordered" evidence="1">
    <location>
        <begin position="491"/>
        <end position="580"/>
    </location>
</feature>
<protein>
    <submittedName>
        <fullName evidence="3">Uncharacterized protein</fullName>
    </submittedName>
</protein>
<dbReference type="Proteomes" id="UP000006174">
    <property type="component" value="Unassembled WGS sequence"/>
</dbReference>
<keyword evidence="2" id="KW-0472">Membrane</keyword>
<organism evidence="3 4">
    <name type="scientific">Ustilago hordei</name>
    <name type="common">Barley covered smut fungus</name>
    <dbReference type="NCBI Taxonomy" id="120017"/>
    <lineage>
        <taxon>Eukaryota</taxon>
        <taxon>Fungi</taxon>
        <taxon>Dikarya</taxon>
        <taxon>Basidiomycota</taxon>
        <taxon>Ustilaginomycotina</taxon>
        <taxon>Ustilaginomycetes</taxon>
        <taxon>Ustilaginales</taxon>
        <taxon>Ustilaginaceae</taxon>
        <taxon>Ustilago</taxon>
    </lineage>
</organism>
<sequence length="701" mass="76894">MLHSNTDASSFKLQPAPRPKKRPQNPPSIQRRPSGQPRPLVATDADSLRFGFDDDQELCLTPKASYSNLPLLASPKAGGRAKHDENRARSSTISNRSASSTSSVSRLLAAISLPLSPPPSTPQSSSVRETLTGMLSNKSPSPSSPLFPRNTLMSSLSSTCISPTSPSGGRALRKRMGWRAALSAPKQHETAIPMSPESPLTPRRADTLHTPTQASISSILYANHLQVDQENQSEPLSATLKALGAKRQTHPFPPNTNVLPVNQAEEAEEAEEAKEAFESPRTVKSPPYFESDLESSRESFQLLTAQRKIFHLPTWIRFEANHHARTQIVQNNRTAAQEFSNLIETMPKTSHLGDVAPDSPNGELFAGFDINPAPDTKQEQHVVKVVKTPTMATLRNSANRGPSAIRREGRVMGAISSVLPPFCEKFRIQDSLPKQSPTTRASNTISRQQAVKERRDGWGGVLTRTSWFPSYRKGPLVSPLSFANKSRLKSFSLQPHPSDLPQEEQEQEQEGEWQDIQPNPSHRECEMESSFLELNHAPSFLNPPPSQTRGRGRGRGRGWSCFRSSPHPSPSPSPCSKNGLAGMMELNTWQMRRLPPAHEETMASKLITKGTKSIENRPIRKTKTISMKIKIALSTITATLIAAIIINVIVLSHSTSASKPRKANVDPMANTGLAYIPTTTTNRSMSARESSITKAAQLSKP</sequence>
<feature type="transmembrane region" description="Helical" evidence="2">
    <location>
        <begin position="631"/>
        <end position="652"/>
    </location>
</feature>
<dbReference type="HOGENOM" id="CLU_028488_0_0_1"/>
<keyword evidence="4" id="KW-1185">Reference proteome</keyword>
<dbReference type="AlphaFoldDB" id="I2FU95"/>
<proteinExistence type="predicted"/>
<feature type="region of interest" description="Disordered" evidence="1">
    <location>
        <begin position="63"/>
        <end position="101"/>
    </location>
</feature>
<feature type="region of interest" description="Disordered" evidence="1">
    <location>
        <begin position="113"/>
        <end position="146"/>
    </location>
</feature>
<evidence type="ECO:0000313" key="3">
    <source>
        <dbReference type="EMBL" id="CCF50488.1"/>
    </source>
</evidence>
<dbReference type="eggNOG" id="ENOG502RE7J">
    <property type="taxonomic scope" value="Eukaryota"/>
</dbReference>
<name>I2FU95_USTHO</name>
<keyword evidence="2" id="KW-0812">Transmembrane</keyword>
<evidence type="ECO:0000313" key="4">
    <source>
        <dbReference type="Proteomes" id="UP000006174"/>
    </source>
</evidence>
<feature type="compositionally biased region" description="Acidic residues" evidence="1">
    <location>
        <begin position="501"/>
        <end position="513"/>
    </location>
</feature>
<feature type="region of interest" description="Disordered" evidence="1">
    <location>
        <begin position="433"/>
        <end position="453"/>
    </location>
</feature>
<evidence type="ECO:0000256" key="1">
    <source>
        <dbReference type="SAM" id="MobiDB-lite"/>
    </source>
</evidence>
<dbReference type="STRING" id="1128400.I2FU95"/>
<comment type="caution">
    <text evidence="3">The sequence shown here is derived from an EMBL/GenBank/DDBJ whole genome shotgun (WGS) entry which is preliminary data.</text>
</comment>
<accession>I2FU95</accession>
<reference evidence="3 4" key="1">
    <citation type="journal article" date="2012" name="Plant Cell">
        <title>Genome comparison of barley and maize smut fungi reveals targeted loss of RNA silencing components and species-specific presence of transposable elements.</title>
        <authorList>
            <person name="Laurie J.D."/>
            <person name="Ali S."/>
            <person name="Linning R."/>
            <person name="Mannhaupt G."/>
            <person name="Wong P."/>
            <person name="Gueldener U."/>
            <person name="Muensterkoetter M."/>
            <person name="Moore R."/>
            <person name="Kahmann R."/>
            <person name="Bakkeren G."/>
            <person name="Schirawski J."/>
        </authorList>
    </citation>
    <scope>NUCLEOTIDE SEQUENCE [LARGE SCALE GENOMIC DNA]</scope>
    <source>
        <strain evidence="4">Uh4875-4</strain>
    </source>
</reference>
<keyword evidence="2" id="KW-1133">Transmembrane helix</keyword>
<feature type="region of interest" description="Disordered" evidence="1">
    <location>
        <begin position="265"/>
        <end position="290"/>
    </location>
</feature>
<feature type="compositionally biased region" description="Polar residues" evidence="1">
    <location>
        <begin position="1"/>
        <end position="12"/>
    </location>
</feature>
<evidence type="ECO:0000256" key="2">
    <source>
        <dbReference type="SAM" id="Phobius"/>
    </source>
</evidence>
<gene>
    <name evidence="3" type="ORF">UHOR_05664</name>
</gene>
<feature type="compositionally biased region" description="Polar residues" evidence="1">
    <location>
        <begin position="127"/>
        <end position="138"/>
    </location>
</feature>
<feature type="region of interest" description="Disordered" evidence="1">
    <location>
        <begin position="1"/>
        <end position="47"/>
    </location>
</feature>
<feature type="region of interest" description="Disordered" evidence="1">
    <location>
        <begin position="681"/>
        <end position="701"/>
    </location>
</feature>